<comment type="caution">
    <text evidence="1">The sequence shown here is derived from an EMBL/GenBank/DDBJ whole genome shotgun (WGS) entry which is preliminary data.</text>
</comment>
<name>A0ACC2G164_DALPE</name>
<evidence type="ECO:0000313" key="1">
    <source>
        <dbReference type="EMBL" id="KAJ7997260.1"/>
    </source>
</evidence>
<keyword evidence="2" id="KW-1185">Reference proteome</keyword>
<reference evidence="1" key="1">
    <citation type="submission" date="2021-05" db="EMBL/GenBank/DDBJ databases">
        <authorList>
            <person name="Pan Q."/>
            <person name="Jouanno E."/>
            <person name="Zahm M."/>
            <person name="Klopp C."/>
            <person name="Cabau C."/>
            <person name="Louis A."/>
            <person name="Berthelot C."/>
            <person name="Parey E."/>
            <person name="Roest Crollius H."/>
            <person name="Montfort J."/>
            <person name="Robinson-Rechavi M."/>
            <person name="Bouchez O."/>
            <person name="Lampietro C."/>
            <person name="Lopez Roques C."/>
            <person name="Donnadieu C."/>
            <person name="Postlethwait J."/>
            <person name="Bobe J."/>
            <person name="Dillon D."/>
            <person name="Chandos A."/>
            <person name="von Hippel F."/>
            <person name="Guiguen Y."/>
        </authorList>
    </citation>
    <scope>NUCLEOTIDE SEQUENCE</scope>
    <source>
        <strain evidence="1">YG-Jan2019</strain>
    </source>
</reference>
<evidence type="ECO:0000313" key="2">
    <source>
        <dbReference type="Proteomes" id="UP001157502"/>
    </source>
</evidence>
<proteinExistence type="predicted"/>
<organism evidence="1 2">
    <name type="scientific">Dallia pectoralis</name>
    <name type="common">Alaska blackfish</name>
    <dbReference type="NCBI Taxonomy" id="75939"/>
    <lineage>
        <taxon>Eukaryota</taxon>
        <taxon>Metazoa</taxon>
        <taxon>Chordata</taxon>
        <taxon>Craniata</taxon>
        <taxon>Vertebrata</taxon>
        <taxon>Euteleostomi</taxon>
        <taxon>Actinopterygii</taxon>
        <taxon>Neopterygii</taxon>
        <taxon>Teleostei</taxon>
        <taxon>Protacanthopterygii</taxon>
        <taxon>Esociformes</taxon>
        <taxon>Umbridae</taxon>
        <taxon>Dallia</taxon>
    </lineage>
</organism>
<accession>A0ACC2G164</accession>
<gene>
    <name evidence="1" type="ORF">DPEC_G00227130</name>
</gene>
<dbReference type="Proteomes" id="UP001157502">
    <property type="component" value="Chromosome 19"/>
</dbReference>
<sequence length="535" mass="59099">MDGHPKRRAQLKRAMIESELSEKVSWPSASKGASVSEAIRGDDGEKKKKPRGCKVMMPVIKEEIITPDPGLFNVVEEPQSYQPEHQQVAPTTDCSKPVHIVNTDGMSFTVFDGKAITLSKVPYPPPVQVQVNPDTETVNTRGINLTMPPSEAENLEVPNSVDKNGNIKRPMNAFMVWARIHRPSLSKANPTASNADISVQLGLEWSNLTEEQRRPYYDEARKLKNKHRQDFPGWIYQPRPGKRKCYPSGKMSYAPQPSCGLAETGVTMATTSASSFSPELQASGSNSQGVTVATTEAKNASQSTSPISLPQAYSIPRHHPAATSSGSKTPVSHPHRIPEVCLTPRKTIMQQTYYSCSGDAPATSTAPSSRALQMPLPTIAHQHLYPLSAVAPPVHLFQTPRFPLAPPFFIPTAQFYPPASFSYVPYPVLKPQEFSTMAPPTTTPGYPYDDNYNQHVSMFSMLNRDYAFQQIGDSWHHGQWQATITSELLGPEPQLDVQAQENVFTHSVPENSASVQEVHVTCERDKDEVRLMTVL</sequence>
<protein>
    <submittedName>
        <fullName evidence="1">Uncharacterized protein</fullName>
    </submittedName>
</protein>
<dbReference type="EMBL" id="CM055746">
    <property type="protein sequence ID" value="KAJ7997260.1"/>
    <property type="molecule type" value="Genomic_DNA"/>
</dbReference>